<reference evidence="9" key="1">
    <citation type="submission" date="2019-09" db="EMBL/GenBank/DDBJ databases">
        <title>Bird 10,000 Genomes (B10K) Project - Family phase.</title>
        <authorList>
            <person name="Zhang G."/>
        </authorList>
    </citation>
    <scope>NUCLEOTIDE SEQUENCE</scope>
    <source>
        <strain evidence="9">OUT-0061</strain>
        <tissue evidence="9">Blood</tissue>
    </source>
</reference>
<dbReference type="InterPro" id="IPR013087">
    <property type="entry name" value="Znf_C2H2_type"/>
</dbReference>
<feature type="domain" description="C2H2-type" evidence="8">
    <location>
        <begin position="49"/>
        <end position="73"/>
    </location>
</feature>
<feature type="domain" description="C2H2-type" evidence="8">
    <location>
        <begin position="20"/>
        <end position="48"/>
    </location>
</feature>
<dbReference type="GO" id="GO:0000978">
    <property type="term" value="F:RNA polymerase II cis-regulatory region sequence-specific DNA binding"/>
    <property type="evidence" value="ECO:0007669"/>
    <property type="project" value="TreeGrafter"/>
</dbReference>
<dbReference type="GO" id="GO:0008270">
    <property type="term" value="F:zinc ion binding"/>
    <property type="evidence" value="ECO:0007669"/>
    <property type="project" value="UniProtKB-KW"/>
</dbReference>
<evidence type="ECO:0000256" key="2">
    <source>
        <dbReference type="ARBA" id="ARBA00022723"/>
    </source>
</evidence>
<dbReference type="EMBL" id="WBNE01001145">
    <property type="protein sequence ID" value="NXD47077.1"/>
    <property type="molecule type" value="Genomic_DNA"/>
</dbReference>
<dbReference type="Pfam" id="PF00096">
    <property type="entry name" value="zf-C2H2"/>
    <property type="match status" value="2"/>
</dbReference>
<dbReference type="PANTHER" id="PTHR10032">
    <property type="entry name" value="ZINC FINGER PROTEIN WITH KRAB AND SCAN DOMAINS"/>
    <property type="match status" value="1"/>
</dbReference>
<evidence type="ECO:0000256" key="5">
    <source>
        <dbReference type="ARBA" id="ARBA00022833"/>
    </source>
</evidence>
<dbReference type="PANTHER" id="PTHR10032:SF271">
    <property type="entry name" value="RH12261P-RELATED"/>
    <property type="match status" value="1"/>
</dbReference>
<keyword evidence="2" id="KW-0479">Metal-binding</keyword>
<proteinExistence type="predicted"/>
<dbReference type="AlphaFoldDB" id="A0A851VZF4"/>
<evidence type="ECO:0000313" key="10">
    <source>
        <dbReference type="Proteomes" id="UP000659062"/>
    </source>
</evidence>
<feature type="non-terminal residue" evidence="9">
    <location>
        <position position="1"/>
    </location>
</feature>
<comment type="caution">
    <text evidence="9">The sequence shown here is derived from an EMBL/GenBank/DDBJ whole genome shotgun (WGS) entry which is preliminary data.</text>
</comment>
<keyword evidence="5" id="KW-0862">Zinc</keyword>
<evidence type="ECO:0000256" key="7">
    <source>
        <dbReference type="PROSITE-ProRule" id="PRU00042"/>
    </source>
</evidence>
<keyword evidence="10" id="KW-1185">Reference proteome</keyword>
<accession>A0A851VZF4</accession>
<organism evidence="9 10">
    <name type="scientific">Copsychus sechellarum</name>
    <dbReference type="NCBI Taxonomy" id="797021"/>
    <lineage>
        <taxon>Eukaryota</taxon>
        <taxon>Metazoa</taxon>
        <taxon>Chordata</taxon>
        <taxon>Craniata</taxon>
        <taxon>Vertebrata</taxon>
        <taxon>Euteleostomi</taxon>
        <taxon>Archelosauria</taxon>
        <taxon>Archosauria</taxon>
        <taxon>Dinosauria</taxon>
        <taxon>Saurischia</taxon>
        <taxon>Theropoda</taxon>
        <taxon>Coelurosauria</taxon>
        <taxon>Aves</taxon>
        <taxon>Neognathae</taxon>
        <taxon>Neoaves</taxon>
        <taxon>Telluraves</taxon>
        <taxon>Australaves</taxon>
        <taxon>Passeriformes</taxon>
        <taxon>Muscicapidae</taxon>
        <taxon>Copsychus</taxon>
    </lineage>
</organism>
<dbReference type="PROSITE" id="PS50157">
    <property type="entry name" value="ZINC_FINGER_C2H2_2"/>
    <property type="match status" value="2"/>
</dbReference>
<keyword evidence="6" id="KW-0539">Nucleus</keyword>
<keyword evidence="3" id="KW-0677">Repeat</keyword>
<name>A0A851VZF4_9PASS</name>
<dbReference type="GO" id="GO:0000981">
    <property type="term" value="F:DNA-binding transcription factor activity, RNA polymerase II-specific"/>
    <property type="evidence" value="ECO:0007669"/>
    <property type="project" value="TreeGrafter"/>
</dbReference>
<dbReference type="PROSITE" id="PS00028">
    <property type="entry name" value="ZINC_FINGER_C2H2_1"/>
    <property type="match status" value="2"/>
</dbReference>
<dbReference type="FunFam" id="3.30.160.60:FF:002041">
    <property type="entry name" value="Zinc finger protein 526"/>
    <property type="match status" value="1"/>
</dbReference>
<gene>
    <name evidence="9" type="primary">Znf574_3</name>
    <name evidence="9" type="ORF">COPSEC_R16288</name>
</gene>
<sequence length="73" mass="8024">AVPAPVPLPEPPPESPDPPLECGACPKSFPSAAALARHRRFVHRLERRHRCGACGKMFKKSSHLRNHARTHTG</sequence>
<dbReference type="SMART" id="SM00355">
    <property type="entry name" value="ZnF_C2H2"/>
    <property type="match status" value="2"/>
</dbReference>
<dbReference type="Proteomes" id="UP000659062">
    <property type="component" value="Unassembled WGS sequence"/>
</dbReference>
<dbReference type="InterPro" id="IPR036236">
    <property type="entry name" value="Znf_C2H2_sf"/>
</dbReference>
<comment type="subcellular location">
    <subcellularLocation>
        <location evidence="1">Nucleus</location>
    </subcellularLocation>
</comment>
<feature type="non-terminal residue" evidence="9">
    <location>
        <position position="73"/>
    </location>
</feature>
<protein>
    <submittedName>
        <fullName evidence="9">ZN574 protein</fullName>
    </submittedName>
</protein>
<evidence type="ECO:0000256" key="3">
    <source>
        <dbReference type="ARBA" id="ARBA00022737"/>
    </source>
</evidence>
<keyword evidence="4 7" id="KW-0863">Zinc-finger</keyword>
<evidence type="ECO:0000256" key="1">
    <source>
        <dbReference type="ARBA" id="ARBA00004123"/>
    </source>
</evidence>
<evidence type="ECO:0000256" key="4">
    <source>
        <dbReference type="ARBA" id="ARBA00022771"/>
    </source>
</evidence>
<dbReference type="SUPFAM" id="SSF57667">
    <property type="entry name" value="beta-beta-alpha zinc fingers"/>
    <property type="match status" value="1"/>
</dbReference>
<dbReference type="Gene3D" id="3.30.160.60">
    <property type="entry name" value="Classic Zinc Finger"/>
    <property type="match status" value="1"/>
</dbReference>
<dbReference type="GO" id="GO:0005634">
    <property type="term" value="C:nucleus"/>
    <property type="evidence" value="ECO:0007669"/>
    <property type="project" value="UniProtKB-SubCell"/>
</dbReference>
<dbReference type="GO" id="GO:0009913">
    <property type="term" value="P:epidermal cell differentiation"/>
    <property type="evidence" value="ECO:0007669"/>
    <property type="project" value="TreeGrafter"/>
</dbReference>
<evidence type="ECO:0000259" key="8">
    <source>
        <dbReference type="PROSITE" id="PS50157"/>
    </source>
</evidence>
<dbReference type="InterPro" id="IPR027756">
    <property type="entry name" value="Ovo-like"/>
</dbReference>
<evidence type="ECO:0000313" key="9">
    <source>
        <dbReference type="EMBL" id="NXD47077.1"/>
    </source>
</evidence>
<evidence type="ECO:0000256" key="6">
    <source>
        <dbReference type="ARBA" id="ARBA00023242"/>
    </source>
</evidence>